<name>A0ABN6NWC4_9PROT</name>
<reference evidence="10 11" key="1">
    <citation type="journal article" date="2016" name="Microbes Environ.">
        <title>Phylogenetically diverse aerobic anoxygenic phototrophic bacteria isolated from epilithic biofilms in Tama river, Japan.</title>
        <authorList>
            <person name="Hirose S."/>
            <person name="Matsuura K."/>
            <person name="Haruta S."/>
        </authorList>
    </citation>
    <scope>NUCLEOTIDE SEQUENCE [LARGE SCALE GENOMIC DNA]</scope>
    <source>
        <strain evidence="10 11">S08</strain>
    </source>
</reference>
<evidence type="ECO:0000256" key="6">
    <source>
        <dbReference type="ARBA" id="ARBA00023136"/>
    </source>
</evidence>
<feature type="transmembrane region" description="Helical" evidence="7">
    <location>
        <begin position="332"/>
        <end position="349"/>
    </location>
</feature>
<gene>
    <name evidence="10" type="ORF">Rmf_02400</name>
</gene>
<dbReference type="InterPro" id="IPR010920">
    <property type="entry name" value="LSM_dom_sf"/>
</dbReference>
<feature type="transmembrane region" description="Helical" evidence="7">
    <location>
        <begin position="355"/>
        <end position="374"/>
    </location>
</feature>
<dbReference type="InterPro" id="IPR011014">
    <property type="entry name" value="MscS_channel_TM-2"/>
</dbReference>
<feature type="transmembrane region" description="Helical" evidence="7">
    <location>
        <begin position="293"/>
        <end position="311"/>
    </location>
</feature>
<feature type="domain" description="Mechanosensitive ion channel MscS" evidence="9">
    <location>
        <begin position="378"/>
        <end position="443"/>
    </location>
</feature>
<evidence type="ECO:0000256" key="5">
    <source>
        <dbReference type="ARBA" id="ARBA00022989"/>
    </source>
</evidence>
<feature type="transmembrane region" description="Helical" evidence="7">
    <location>
        <begin position="215"/>
        <end position="240"/>
    </location>
</feature>
<dbReference type="Proteomes" id="UP000831327">
    <property type="component" value="Chromosome"/>
</dbReference>
<dbReference type="SUPFAM" id="SSF82689">
    <property type="entry name" value="Mechanosensitive channel protein MscS (YggB), C-terminal domain"/>
    <property type="match status" value="1"/>
</dbReference>
<keyword evidence="5 7" id="KW-1133">Transmembrane helix</keyword>
<protein>
    <recommendedName>
        <fullName evidence="9">Mechanosensitive ion channel MscS domain-containing protein</fullName>
    </recommendedName>
</protein>
<feature type="chain" id="PRO_5046615246" description="Mechanosensitive ion channel MscS domain-containing protein" evidence="8">
    <location>
        <begin position="22"/>
        <end position="552"/>
    </location>
</feature>
<evidence type="ECO:0000259" key="9">
    <source>
        <dbReference type="Pfam" id="PF00924"/>
    </source>
</evidence>
<dbReference type="Gene3D" id="2.30.30.60">
    <property type="match status" value="1"/>
</dbReference>
<comment type="similarity">
    <text evidence="2">Belongs to the MscS (TC 1.A.23) family.</text>
</comment>
<evidence type="ECO:0000256" key="3">
    <source>
        <dbReference type="ARBA" id="ARBA00022475"/>
    </source>
</evidence>
<dbReference type="SUPFAM" id="SSF50182">
    <property type="entry name" value="Sm-like ribonucleoproteins"/>
    <property type="match status" value="1"/>
</dbReference>
<sequence length="552" mass="58764">MRARLACLLLLLLVTALPAAAQVRLLPALDTSSPYATIQSFTTETQRLAALFAAYRANPNHATGLVLRDAVHRASDQLLDLTDVPAATHRKVGARALAELADILLRLPEIAPDSIPGAPGQPRGPLPTRWTLPGTEIRIERVGGADAPPDYRFSRASIARLAEFHAQVMDQPPLRPAAMTNWREAQIQMAGPLFSPDLIAGLPAPLRRTVLETPVWKILASAALIATSLLVPLAWGGLVRRWARHAAPLRRVLRWLSVPLVLALSVALAHVIIDGEVNLSGPLSDAETLSATFLLHIAGAWAAILACRLVAEAIIASPRVPDDNYDAHLLRLLARIGGLIAAATVLVYGANAIGIPALGLVAGLGVGGIAVALASQSTVENLFGGVSIFADRPFRVGDTIRFQAANGRVESIGPRSTRIRGPDGTLTTVPNADIAKAHVTNLSVRSRFLFDHRVTLPPSLSEAEVARVLAALHALLMDHPMVVKDDRIPRVRLVALTPETIEIQVYAHVDAADQDRFLEVQEALLLRIIERRRTAQAPGTAAAGAGTAIAAG</sequence>
<proteinExistence type="inferred from homology"/>
<evidence type="ECO:0000256" key="4">
    <source>
        <dbReference type="ARBA" id="ARBA00022692"/>
    </source>
</evidence>
<feature type="signal peptide" evidence="8">
    <location>
        <begin position="1"/>
        <end position="21"/>
    </location>
</feature>
<evidence type="ECO:0000256" key="7">
    <source>
        <dbReference type="SAM" id="Phobius"/>
    </source>
</evidence>
<dbReference type="Pfam" id="PF00924">
    <property type="entry name" value="MS_channel_2nd"/>
    <property type="match status" value="1"/>
</dbReference>
<keyword evidence="4 7" id="KW-0812">Transmembrane</keyword>
<dbReference type="EMBL" id="AP025637">
    <property type="protein sequence ID" value="BDG70311.1"/>
    <property type="molecule type" value="Genomic_DNA"/>
</dbReference>
<dbReference type="Gene3D" id="1.10.287.1260">
    <property type="match status" value="1"/>
</dbReference>
<dbReference type="PANTHER" id="PTHR30566">
    <property type="entry name" value="YNAI-RELATED MECHANOSENSITIVE ION CHANNEL"/>
    <property type="match status" value="1"/>
</dbReference>
<evidence type="ECO:0000313" key="11">
    <source>
        <dbReference type="Proteomes" id="UP000831327"/>
    </source>
</evidence>
<evidence type="ECO:0000256" key="1">
    <source>
        <dbReference type="ARBA" id="ARBA00004651"/>
    </source>
</evidence>
<keyword evidence="3" id="KW-1003">Cell membrane</keyword>
<accession>A0ABN6NWC4</accession>
<keyword evidence="6 7" id="KW-0472">Membrane</keyword>
<dbReference type="RefSeq" id="WP_244457651.1">
    <property type="nucleotide sequence ID" value="NZ_AP025637.1"/>
</dbReference>
<keyword evidence="11" id="KW-1185">Reference proteome</keyword>
<feature type="transmembrane region" description="Helical" evidence="7">
    <location>
        <begin position="252"/>
        <end position="273"/>
    </location>
</feature>
<dbReference type="InterPro" id="IPR011066">
    <property type="entry name" value="MscS_channel_C_sf"/>
</dbReference>
<dbReference type="InterPro" id="IPR006685">
    <property type="entry name" value="MscS_channel_2nd"/>
</dbReference>
<organism evidence="10 11">
    <name type="scientific">Roseomonas fluvialis</name>
    <dbReference type="NCBI Taxonomy" id="1750527"/>
    <lineage>
        <taxon>Bacteria</taxon>
        <taxon>Pseudomonadati</taxon>
        <taxon>Pseudomonadota</taxon>
        <taxon>Alphaproteobacteria</taxon>
        <taxon>Acetobacterales</taxon>
        <taxon>Roseomonadaceae</taxon>
        <taxon>Roseomonas</taxon>
    </lineage>
</organism>
<comment type="subcellular location">
    <subcellularLocation>
        <location evidence="1">Cell membrane</location>
        <topology evidence="1">Multi-pass membrane protein</topology>
    </subcellularLocation>
</comment>
<dbReference type="SUPFAM" id="SSF82861">
    <property type="entry name" value="Mechanosensitive channel protein MscS (YggB), transmembrane region"/>
    <property type="match status" value="1"/>
</dbReference>
<dbReference type="PANTHER" id="PTHR30566:SF5">
    <property type="entry name" value="MECHANOSENSITIVE ION CHANNEL PROTEIN 1, MITOCHONDRIAL-RELATED"/>
    <property type="match status" value="1"/>
</dbReference>
<evidence type="ECO:0000256" key="8">
    <source>
        <dbReference type="SAM" id="SignalP"/>
    </source>
</evidence>
<keyword evidence="8" id="KW-0732">Signal</keyword>
<evidence type="ECO:0000256" key="2">
    <source>
        <dbReference type="ARBA" id="ARBA00008017"/>
    </source>
</evidence>
<evidence type="ECO:0000313" key="10">
    <source>
        <dbReference type="EMBL" id="BDG70311.1"/>
    </source>
</evidence>
<dbReference type="InterPro" id="IPR023408">
    <property type="entry name" value="MscS_beta-dom_sf"/>
</dbReference>